<dbReference type="AlphaFoldDB" id="A0A3B0ZCM7"/>
<dbReference type="EMBL" id="UOFQ01000050">
    <property type="protein sequence ID" value="VAW86710.1"/>
    <property type="molecule type" value="Genomic_DNA"/>
</dbReference>
<reference evidence="1" key="1">
    <citation type="submission" date="2018-06" db="EMBL/GenBank/DDBJ databases">
        <authorList>
            <person name="Zhirakovskaya E."/>
        </authorList>
    </citation>
    <scope>NUCLEOTIDE SEQUENCE</scope>
</reference>
<evidence type="ECO:0008006" key="2">
    <source>
        <dbReference type="Google" id="ProtNLM"/>
    </source>
</evidence>
<name>A0A3B0ZCM7_9ZZZZ</name>
<proteinExistence type="predicted"/>
<gene>
    <name evidence="1" type="ORF">MNBD_GAMMA17-1414</name>
</gene>
<protein>
    <recommendedName>
        <fullName evidence="2">Transposase IS30-like HTH domain-containing protein</fullName>
    </recommendedName>
</protein>
<feature type="non-terminal residue" evidence="1">
    <location>
        <position position="32"/>
    </location>
</feature>
<sequence>MKPYKQLTYEQRCQIYVLKKRDLAQQAIADAI</sequence>
<evidence type="ECO:0000313" key="1">
    <source>
        <dbReference type="EMBL" id="VAW86710.1"/>
    </source>
</evidence>
<organism evidence="1">
    <name type="scientific">hydrothermal vent metagenome</name>
    <dbReference type="NCBI Taxonomy" id="652676"/>
    <lineage>
        <taxon>unclassified sequences</taxon>
        <taxon>metagenomes</taxon>
        <taxon>ecological metagenomes</taxon>
    </lineage>
</organism>
<accession>A0A3B0ZCM7</accession>